<comment type="caution">
    <text evidence="1">The sequence shown here is derived from an EMBL/GenBank/DDBJ whole genome shotgun (WGS) entry which is preliminary data.</text>
</comment>
<dbReference type="RefSeq" id="WP_198746722.1">
    <property type="nucleotide sequence ID" value="NZ_JAEHTE010000002.1"/>
</dbReference>
<evidence type="ECO:0000313" key="2">
    <source>
        <dbReference type="Proteomes" id="UP000637061"/>
    </source>
</evidence>
<accession>A0A8I1ED68</accession>
<dbReference type="AlphaFoldDB" id="A0A8I1ED68"/>
<reference evidence="1" key="1">
    <citation type="submission" date="2020-12" db="EMBL/GenBank/DDBJ databases">
        <title>Enhanced detection system for hospital associated transmission using whole genome sequencing surveillance.</title>
        <authorList>
            <person name="Harrison L.H."/>
            <person name="Van Tyne D."/>
            <person name="Marsh J.W."/>
            <person name="Griffith M.P."/>
            <person name="Snyder D.J."/>
            <person name="Cooper V.S."/>
            <person name="Mustapha M."/>
        </authorList>
    </citation>
    <scope>NUCLEOTIDE SEQUENCE</scope>
    <source>
        <strain evidence="1">PSB00042</strain>
    </source>
</reference>
<evidence type="ECO:0000313" key="1">
    <source>
        <dbReference type="EMBL" id="MBI6883108.1"/>
    </source>
</evidence>
<proteinExistence type="predicted"/>
<name>A0A8I1ED68_PSEPU</name>
<sequence length="189" mass="20510">MTISTRDDVTIESAEKILRALTHSIAFSHETSIVAGEVKYLLSVMAGLGAVLGVPAGASVDQLAGQIDSYVRTAATAAIVASREYPVETSFSSDLSEIELAKIFSDFYSTGDVGGRFIIRKIVDDHPLVMVSLLRNRETDSIMALAHGRDLDSTIAVELVLEELQRSTNEQILAMRDSIQRGHFRISGI</sequence>
<dbReference type="EMBL" id="JAEHTE010000002">
    <property type="protein sequence ID" value="MBI6883108.1"/>
    <property type="molecule type" value="Genomic_DNA"/>
</dbReference>
<gene>
    <name evidence="1" type="ORF">JEU22_04200</name>
</gene>
<organism evidence="1 2">
    <name type="scientific">Pseudomonas putida</name>
    <name type="common">Arthrobacter siderocapsulatus</name>
    <dbReference type="NCBI Taxonomy" id="303"/>
    <lineage>
        <taxon>Bacteria</taxon>
        <taxon>Pseudomonadati</taxon>
        <taxon>Pseudomonadota</taxon>
        <taxon>Gammaproteobacteria</taxon>
        <taxon>Pseudomonadales</taxon>
        <taxon>Pseudomonadaceae</taxon>
        <taxon>Pseudomonas</taxon>
    </lineage>
</organism>
<protein>
    <submittedName>
        <fullName evidence="1">Uncharacterized protein</fullName>
    </submittedName>
</protein>
<dbReference type="Proteomes" id="UP000637061">
    <property type="component" value="Unassembled WGS sequence"/>
</dbReference>